<dbReference type="InterPro" id="IPR036259">
    <property type="entry name" value="MFS_trans_sf"/>
</dbReference>
<evidence type="ECO:0000256" key="4">
    <source>
        <dbReference type="ARBA" id="ARBA00022989"/>
    </source>
</evidence>
<protein>
    <submittedName>
        <fullName evidence="8">MFS-type transporter</fullName>
    </submittedName>
</protein>
<evidence type="ECO:0000256" key="1">
    <source>
        <dbReference type="ARBA" id="ARBA00004651"/>
    </source>
</evidence>
<dbReference type="PANTHER" id="PTHR43124">
    <property type="entry name" value="PURINE EFFLUX PUMP PBUE"/>
    <property type="match status" value="1"/>
</dbReference>
<keyword evidence="5 6" id="KW-0472">Membrane</keyword>
<keyword evidence="3 6" id="KW-0812">Transmembrane</keyword>
<feature type="transmembrane region" description="Helical" evidence="6">
    <location>
        <begin position="273"/>
        <end position="292"/>
    </location>
</feature>
<dbReference type="SUPFAM" id="SSF103473">
    <property type="entry name" value="MFS general substrate transporter"/>
    <property type="match status" value="1"/>
</dbReference>
<feature type="transmembrane region" description="Helical" evidence="6">
    <location>
        <begin position="159"/>
        <end position="183"/>
    </location>
</feature>
<evidence type="ECO:0000256" key="6">
    <source>
        <dbReference type="SAM" id="Phobius"/>
    </source>
</evidence>
<dbReference type="InterPro" id="IPR011701">
    <property type="entry name" value="MFS"/>
</dbReference>
<dbReference type="Gene3D" id="1.20.1250.20">
    <property type="entry name" value="MFS general substrate transporter like domains"/>
    <property type="match status" value="2"/>
</dbReference>
<dbReference type="InterPro" id="IPR020846">
    <property type="entry name" value="MFS_dom"/>
</dbReference>
<dbReference type="AlphaFoldDB" id="A0AAN0RH40"/>
<keyword evidence="2" id="KW-1003">Cell membrane</keyword>
<evidence type="ECO:0000256" key="5">
    <source>
        <dbReference type="ARBA" id="ARBA00023136"/>
    </source>
</evidence>
<comment type="subcellular location">
    <subcellularLocation>
        <location evidence="1">Cell membrane</location>
        <topology evidence="1">Multi-pass membrane protein</topology>
    </subcellularLocation>
</comment>
<reference evidence="8 9" key="1">
    <citation type="journal article" date="2014" name="ISME J.">
        <title>Adaptation of an abundant Roseobacter RCA organism to pelagic systems revealed by genomic and transcriptomic analyses.</title>
        <authorList>
            <person name="Voget S."/>
            <person name="Wemheuer B."/>
            <person name="Brinkhoff T."/>
            <person name="Vollmers J."/>
            <person name="Dietrich S."/>
            <person name="Giebel H.A."/>
            <person name="Beardsley C."/>
            <person name="Sardemann C."/>
            <person name="Bakenhus I."/>
            <person name="Billerbeck S."/>
            <person name="Daniel R."/>
            <person name="Simon M."/>
        </authorList>
    </citation>
    <scope>NUCLEOTIDE SEQUENCE [LARGE SCALE GENOMIC DNA]</scope>
    <source>
        <strain evidence="8 9">RCA23</strain>
    </source>
</reference>
<feature type="transmembrane region" description="Helical" evidence="6">
    <location>
        <begin position="204"/>
        <end position="223"/>
    </location>
</feature>
<feature type="transmembrane region" description="Helical" evidence="6">
    <location>
        <begin position="329"/>
        <end position="348"/>
    </location>
</feature>
<accession>A0AAN0RH40</accession>
<evidence type="ECO:0000259" key="7">
    <source>
        <dbReference type="PROSITE" id="PS50850"/>
    </source>
</evidence>
<feature type="domain" description="Major facilitator superfamily (MFS) profile" evidence="7">
    <location>
        <begin position="8"/>
        <end position="396"/>
    </location>
</feature>
<dbReference type="Pfam" id="PF07690">
    <property type="entry name" value="MFS_1"/>
    <property type="match status" value="1"/>
</dbReference>
<dbReference type="InterPro" id="IPR050189">
    <property type="entry name" value="MFS_Efflux_Transporters"/>
</dbReference>
<feature type="transmembrane region" description="Helical" evidence="6">
    <location>
        <begin position="368"/>
        <end position="390"/>
    </location>
</feature>
<dbReference type="EMBL" id="CP003984">
    <property type="protein sequence ID" value="AII86042.1"/>
    <property type="molecule type" value="Genomic_DNA"/>
</dbReference>
<name>A0AAN0RH40_9RHOB</name>
<dbReference type="GO" id="GO:0005886">
    <property type="term" value="C:plasma membrane"/>
    <property type="evidence" value="ECO:0007669"/>
    <property type="project" value="UniProtKB-SubCell"/>
</dbReference>
<evidence type="ECO:0000313" key="8">
    <source>
        <dbReference type="EMBL" id="AII86042.1"/>
    </source>
</evidence>
<dbReference type="KEGG" id="ptp:RCA23_c04820"/>
<sequence length="396" mass="41923">MEIAMRATLIILTFAYVLSQFYRAFLAVLAAPLQADIGATAAQLSAASGYWFLTFALMQLPVGWALDTLGPRRTNAALLALGAGGGALVFAAATEPWHISAAMTMIGIGCSSVLMAAYYVIARSFLAAAFATMAAFILGIGSVGNIGAAFPLTLLVDVLGWRLSIVIIALITLAIAALCYVIVKDPPKVVTDEKGSLLDLLRMRAIWLILPLVLVSYAPSAGLRGLWVGPYFTDVFGASTAQVGTVTTLMALAMIAGTFCYGPLDRLLGTRKWVIFTGNLIGGLLCFALYLYGDAGFWSTAALMAGIGFFGASFPILVAHGRSFFPDHLMGRGVTLINLFGIGGVGIMQNVTARVFDAKITQSQAPIVSYNAVILVFCVTLLLGLIIYIFSQDRTD</sequence>
<dbReference type="PANTHER" id="PTHR43124:SF3">
    <property type="entry name" value="CHLORAMPHENICOL EFFLUX PUMP RV0191"/>
    <property type="match status" value="1"/>
</dbReference>
<keyword evidence="9" id="KW-1185">Reference proteome</keyword>
<organism evidence="8 9">
    <name type="scientific">Planktomarina temperata RCA23</name>
    <dbReference type="NCBI Taxonomy" id="666509"/>
    <lineage>
        <taxon>Bacteria</taxon>
        <taxon>Pseudomonadati</taxon>
        <taxon>Pseudomonadota</taxon>
        <taxon>Alphaproteobacteria</taxon>
        <taxon>Rhodobacterales</taxon>
        <taxon>Paracoccaceae</taxon>
        <taxon>Planktomarina</taxon>
    </lineage>
</organism>
<gene>
    <name evidence="8" type="ORF">RCA23_c04820</name>
</gene>
<feature type="transmembrane region" description="Helical" evidence="6">
    <location>
        <begin position="128"/>
        <end position="153"/>
    </location>
</feature>
<keyword evidence="4 6" id="KW-1133">Transmembrane helix</keyword>
<evidence type="ECO:0000256" key="2">
    <source>
        <dbReference type="ARBA" id="ARBA00022475"/>
    </source>
</evidence>
<proteinExistence type="predicted"/>
<feature type="transmembrane region" description="Helical" evidence="6">
    <location>
        <begin position="46"/>
        <end position="64"/>
    </location>
</feature>
<evidence type="ECO:0000256" key="3">
    <source>
        <dbReference type="ARBA" id="ARBA00022692"/>
    </source>
</evidence>
<feature type="transmembrane region" description="Helical" evidence="6">
    <location>
        <begin position="76"/>
        <end position="93"/>
    </location>
</feature>
<feature type="transmembrane region" description="Helical" evidence="6">
    <location>
        <begin position="298"/>
        <end position="317"/>
    </location>
</feature>
<dbReference type="GO" id="GO:0022857">
    <property type="term" value="F:transmembrane transporter activity"/>
    <property type="evidence" value="ECO:0007669"/>
    <property type="project" value="InterPro"/>
</dbReference>
<feature type="transmembrane region" description="Helical" evidence="6">
    <location>
        <begin position="99"/>
        <end position="121"/>
    </location>
</feature>
<evidence type="ECO:0000313" key="9">
    <source>
        <dbReference type="Proteomes" id="UP000028680"/>
    </source>
</evidence>
<feature type="transmembrane region" description="Helical" evidence="6">
    <location>
        <begin position="243"/>
        <end position="261"/>
    </location>
</feature>
<dbReference type="PROSITE" id="PS50850">
    <property type="entry name" value="MFS"/>
    <property type="match status" value="1"/>
</dbReference>
<dbReference type="Proteomes" id="UP000028680">
    <property type="component" value="Chromosome"/>
</dbReference>